<keyword evidence="3" id="KW-1185">Reference proteome</keyword>
<dbReference type="EMBL" id="JAJJMA010303519">
    <property type="protein sequence ID" value="MCL7048337.1"/>
    <property type="molecule type" value="Genomic_DNA"/>
</dbReference>
<comment type="caution">
    <text evidence="2">The sequence shown here is derived from an EMBL/GenBank/DDBJ whole genome shotgun (WGS) entry which is preliminary data.</text>
</comment>
<accession>A0AA41VVP3</accession>
<dbReference type="PANTHER" id="PTHR37245">
    <property type="entry name" value="PAMP-INDUCED SECRETED PEPTIDE 1"/>
    <property type="match status" value="1"/>
</dbReference>
<dbReference type="GO" id="GO:0006952">
    <property type="term" value="P:defense response"/>
    <property type="evidence" value="ECO:0007669"/>
    <property type="project" value="InterPro"/>
</dbReference>
<dbReference type="InterPro" id="IPR040273">
    <property type="entry name" value="PIP1"/>
</dbReference>
<feature type="chain" id="PRO_5041288759" description="Transmembrane protein" evidence="1">
    <location>
        <begin position="26"/>
        <end position="71"/>
    </location>
</feature>
<proteinExistence type="predicted"/>
<evidence type="ECO:0000256" key="1">
    <source>
        <dbReference type="SAM" id="SignalP"/>
    </source>
</evidence>
<keyword evidence="1" id="KW-0732">Signal</keyword>
<organism evidence="2 3">
    <name type="scientific">Papaver nudicaule</name>
    <name type="common">Iceland poppy</name>
    <dbReference type="NCBI Taxonomy" id="74823"/>
    <lineage>
        <taxon>Eukaryota</taxon>
        <taxon>Viridiplantae</taxon>
        <taxon>Streptophyta</taxon>
        <taxon>Embryophyta</taxon>
        <taxon>Tracheophyta</taxon>
        <taxon>Spermatophyta</taxon>
        <taxon>Magnoliopsida</taxon>
        <taxon>Ranunculales</taxon>
        <taxon>Papaveraceae</taxon>
        <taxon>Papaveroideae</taxon>
        <taxon>Papaver</taxon>
    </lineage>
</organism>
<name>A0AA41VVP3_PAPNU</name>
<feature type="signal peptide" evidence="1">
    <location>
        <begin position="1"/>
        <end position="25"/>
    </location>
</feature>
<protein>
    <recommendedName>
        <fullName evidence="4">Transmembrane protein</fullName>
    </recommendedName>
</protein>
<dbReference type="Proteomes" id="UP001177140">
    <property type="component" value="Unassembled WGS sequence"/>
</dbReference>
<evidence type="ECO:0000313" key="2">
    <source>
        <dbReference type="EMBL" id="MCL7048337.1"/>
    </source>
</evidence>
<dbReference type="AlphaFoldDB" id="A0AA41VVP3"/>
<reference evidence="2" key="1">
    <citation type="submission" date="2022-03" db="EMBL/GenBank/DDBJ databases">
        <title>A functionally conserved STORR gene fusion in Papaver species that diverged 16.8 million years ago.</title>
        <authorList>
            <person name="Catania T."/>
        </authorList>
    </citation>
    <scope>NUCLEOTIDE SEQUENCE</scope>
    <source>
        <strain evidence="2">S-191538</strain>
    </source>
</reference>
<evidence type="ECO:0008006" key="4">
    <source>
        <dbReference type="Google" id="ProtNLM"/>
    </source>
</evidence>
<sequence length="71" mass="7695">MNSRQAITFLFILIVGVAVLSTVEATRVLHEDFASSNHLVTLPSVYENAKSTMTIWLGRLASGPSPRGKGH</sequence>
<dbReference type="PANTHER" id="PTHR37245:SF4">
    <property type="entry name" value="PAMP-INDUCED SECRETED PEPTIDE 1"/>
    <property type="match status" value="1"/>
</dbReference>
<evidence type="ECO:0000313" key="3">
    <source>
        <dbReference type="Proteomes" id="UP001177140"/>
    </source>
</evidence>
<gene>
    <name evidence="2" type="ORF">MKW94_024807</name>
</gene>